<keyword evidence="7 11" id="KW-0560">Oxidoreductase</keyword>
<name>A0A835HLM9_9MAGN</name>
<keyword evidence="6 12" id="KW-1133">Transmembrane helix</keyword>
<evidence type="ECO:0000256" key="5">
    <source>
        <dbReference type="ARBA" id="ARBA00022723"/>
    </source>
</evidence>
<dbReference type="PANTHER" id="PTHR47947:SF26">
    <property type="entry name" value="CYTOCHROME P450"/>
    <property type="match status" value="1"/>
</dbReference>
<keyword evidence="11" id="KW-0503">Monooxygenase</keyword>
<keyword evidence="4 12" id="KW-0812">Transmembrane</keyword>
<evidence type="ECO:0000256" key="12">
    <source>
        <dbReference type="SAM" id="Phobius"/>
    </source>
</evidence>
<proteinExistence type="inferred from homology"/>
<dbReference type="EMBL" id="JADFTS010000006">
    <property type="protein sequence ID" value="KAF9600567.1"/>
    <property type="molecule type" value="Genomic_DNA"/>
</dbReference>
<keyword evidence="3 10" id="KW-0349">Heme</keyword>
<evidence type="ECO:0000256" key="3">
    <source>
        <dbReference type="ARBA" id="ARBA00022617"/>
    </source>
</evidence>
<comment type="similarity">
    <text evidence="11">Belongs to the cytochrome P450 family.</text>
</comment>
<dbReference type="InterPro" id="IPR036396">
    <property type="entry name" value="Cyt_P450_sf"/>
</dbReference>
<dbReference type="InterPro" id="IPR050651">
    <property type="entry name" value="Plant_Cytochrome_P450_Monoox"/>
</dbReference>
<dbReference type="GO" id="GO:0044550">
    <property type="term" value="P:secondary metabolite biosynthetic process"/>
    <property type="evidence" value="ECO:0007669"/>
    <property type="project" value="UniProtKB-ARBA"/>
</dbReference>
<protein>
    <recommendedName>
        <fullName evidence="15">Cytochrome P450</fullName>
    </recommendedName>
</protein>
<evidence type="ECO:0000256" key="2">
    <source>
        <dbReference type="ARBA" id="ARBA00004370"/>
    </source>
</evidence>
<keyword evidence="14" id="KW-1185">Reference proteome</keyword>
<evidence type="ECO:0000256" key="6">
    <source>
        <dbReference type="ARBA" id="ARBA00022989"/>
    </source>
</evidence>
<dbReference type="CDD" id="cd20654">
    <property type="entry name" value="CYP82"/>
    <property type="match status" value="1"/>
</dbReference>
<evidence type="ECO:0000313" key="13">
    <source>
        <dbReference type="EMBL" id="KAF9600567.1"/>
    </source>
</evidence>
<dbReference type="InterPro" id="IPR001128">
    <property type="entry name" value="Cyt_P450"/>
</dbReference>
<dbReference type="Gene3D" id="1.10.630.10">
    <property type="entry name" value="Cytochrome P450"/>
    <property type="match status" value="1"/>
</dbReference>
<feature type="transmembrane region" description="Helical" evidence="12">
    <location>
        <begin position="6"/>
        <end position="27"/>
    </location>
</feature>
<reference evidence="13 14" key="1">
    <citation type="submission" date="2020-10" db="EMBL/GenBank/DDBJ databases">
        <title>The Coptis chinensis genome and diversification of protoberbering-type alkaloids.</title>
        <authorList>
            <person name="Wang B."/>
            <person name="Shu S."/>
            <person name="Song C."/>
            <person name="Liu Y."/>
        </authorList>
    </citation>
    <scope>NUCLEOTIDE SEQUENCE [LARGE SCALE GENOMIC DNA]</scope>
    <source>
        <strain evidence="13">HL-2020</strain>
        <tissue evidence="13">Leaf</tissue>
    </source>
</reference>
<evidence type="ECO:0000313" key="14">
    <source>
        <dbReference type="Proteomes" id="UP000631114"/>
    </source>
</evidence>
<dbReference type="AlphaFoldDB" id="A0A835HLM9"/>
<keyword evidence="5 10" id="KW-0479">Metal-binding</keyword>
<gene>
    <name evidence="13" type="ORF">IFM89_010053</name>
</gene>
<dbReference type="GO" id="GO:0005506">
    <property type="term" value="F:iron ion binding"/>
    <property type="evidence" value="ECO:0007669"/>
    <property type="project" value="InterPro"/>
</dbReference>
<dbReference type="Proteomes" id="UP000631114">
    <property type="component" value="Unassembled WGS sequence"/>
</dbReference>
<dbReference type="Pfam" id="PF00067">
    <property type="entry name" value="p450"/>
    <property type="match status" value="1"/>
</dbReference>
<dbReference type="OrthoDB" id="1103324at2759"/>
<evidence type="ECO:0000256" key="4">
    <source>
        <dbReference type="ARBA" id="ARBA00022692"/>
    </source>
</evidence>
<comment type="cofactor">
    <cofactor evidence="1 10">
        <name>heme</name>
        <dbReference type="ChEBI" id="CHEBI:30413"/>
    </cofactor>
</comment>
<dbReference type="PANTHER" id="PTHR47947">
    <property type="entry name" value="CYTOCHROME P450 82C3-RELATED"/>
    <property type="match status" value="1"/>
</dbReference>
<dbReference type="GO" id="GO:0020037">
    <property type="term" value="F:heme binding"/>
    <property type="evidence" value="ECO:0007669"/>
    <property type="project" value="InterPro"/>
</dbReference>
<dbReference type="InterPro" id="IPR017972">
    <property type="entry name" value="Cyt_P450_CS"/>
</dbReference>
<feature type="binding site" description="axial binding residue" evidence="10">
    <location>
        <position position="468"/>
    </location>
    <ligand>
        <name>heme</name>
        <dbReference type="ChEBI" id="CHEBI:30413"/>
    </ligand>
    <ligandPart>
        <name>Fe</name>
        <dbReference type="ChEBI" id="CHEBI:18248"/>
    </ligandPart>
</feature>
<sequence>MDSIQQFLSSPMVLIFFASVTTLYFLLWRRRFTSISKNSKKKHAPEPAGAWPIIGHLHLLLGPDLPHITLESIAKKLGPIFMLRMGVRRAVVISNWEVAKECFTTNDLAFASRPSSLAGRLMGYNYAMFGLAPYGPYWRRLRKLVMLDVLSNNRLESLKHVKDLEVSTSLKELHHQWATQNKADRPVLVDMQEWFGNLTLNLVLRMIAGKRYYGTNSASSESEPRRWRNAMTDFMRLLGSFVVEDAVPYLGWLDLQGSRKQMKNTAKQLDNILQGWLEEHRRKKNSAEATGEQDFIDMMMSILEVEKISDFDADTINKATCLTLMSAGSDTTSVTLTWAVSLLLNNQHALKKAQDELDICIGKDRQVQESDLKNLPYLQAIIKETMRMYPAGPLSGGRVAIEDCTVAGYHVPAGSLLIVNLWKIQRDPSVWSEPSDFLPERFLTSDKNVDVRGQNYELIPFGSGRRICPGISLALQMAHLSLARLLHQFELTTQSNMLVDMTGSAGMVNVKKTPLEVLVLPRLPPKFYEI</sequence>
<accession>A0A835HLM9</accession>
<keyword evidence="8 10" id="KW-0408">Iron</keyword>
<dbReference type="SUPFAM" id="SSF48264">
    <property type="entry name" value="Cytochrome P450"/>
    <property type="match status" value="1"/>
</dbReference>
<dbReference type="GO" id="GO:0016020">
    <property type="term" value="C:membrane"/>
    <property type="evidence" value="ECO:0007669"/>
    <property type="project" value="UniProtKB-SubCell"/>
</dbReference>
<evidence type="ECO:0000256" key="8">
    <source>
        <dbReference type="ARBA" id="ARBA00023004"/>
    </source>
</evidence>
<keyword evidence="9 12" id="KW-0472">Membrane</keyword>
<dbReference type="GO" id="GO:0016705">
    <property type="term" value="F:oxidoreductase activity, acting on paired donors, with incorporation or reduction of molecular oxygen"/>
    <property type="evidence" value="ECO:0007669"/>
    <property type="project" value="InterPro"/>
</dbReference>
<dbReference type="PRINTS" id="PR00385">
    <property type="entry name" value="P450"/>
</dbReference>
<dbReference type="PRINTS" id="PR00463">
    <property type="entry name" value="EP450I"/>
</dbReference>
<dbReference type="InterPro" id="IPR002401">
    <property type="entry name" value="Cyt_P450_E_grp-I"/>
</dbReference>
<organism evidence="13 14">
    <name type="scientific">Coptis chinensis</name>
    <dbReference type="NCBI Taxonomy" id="261450"/>
    <lineage>
        <taxon>Eukaryota</taxon>
        <taxon>Viridiplantae</taxon>
        <taxon>Streptophyta</taxon>
        <taxon>Embryophyta</taxon>
        <taxon>Tracheophyta</taxon>
        <taxon>Spermatophyta</taxon>
        <taxon>Magnoliopsida</taxon>
        <taxon>Ranunculales</taxon>
        <taxon>Ranunculaceae</taxon>
        <taxon>Coptidoideae</taxon>
        <taxon>Coptis</taxon>
    </lineage>
</organism>
<evidence type="ECO:0008006" key="15">
    <source>
        <dbReference type="Google" id="ProtNLM"/>
    </source>
</evidence>
<dbReference type="GO" id="GO:0004497">
    <property type="term" value="F:monooxygenase activity"/>
    <property type="evidence" value="ECO:0007669"/>
    <property type="project" value="UniProtKB-KW"/>
</dbReference>
<evidence type="ECO:0000256" key="11">
    <source>
        <dbReference type="RuleBase" id="RU000461"/>
    </source>
</evidence>
<evidence type="ECO:0000256" key="7">
    <source>
        <dbReference type="ARBA" id="ARBA00023002"/>
    </source>
</evidence>
<evidence type="ECO:0000256" key="9">
    <source>
        <dbReference type="ARBA" id="ARBA00023136"/>
    </source>
</evidence>
<dbReference type="FunFam" id="1.10.630.10:FF:000026">
    <property type="entry name" value="Cytochrome P450 82C4"/>
    <property type="match status" value="1"/>
</dbReference>
<comment type="caution">
    <text evidence="13">The sequence shown here is derived from an EMBL/GenBank/DDBJ whole genome shotgun (WGS) entry which is preliminary data.</text>
</comment>
<dbReference type="PROSITE" id="PS00086">
    <property type="entry name" value="CYTOCHROME_P450"/>
    <property type="match status" value="1"/>
</dbReference>
<evidence type="ECO:0000256" key="1">
    <source>
        <dbReference type="ARBA" id="ARBA00001971"/>
    </source>
</evidence>
<comment type="subcellular location">
    <subcellularLocation>
        <location evidence="2">Membrane</location>
    </subcellularLocation>
</comment>
<evidence type="ECO:0000256" key="10">
    <source>
        <dbReference type="PIRSR" id="PIRSR602401-1"/>
    </source>
</evidence>